<sequence length="983" mass="112198">MATGGILLVQPENLLSFELLGIDYLLSRDLTSDSLDPSMYDIGRSMIDTQQWLYQNSRDILDESDEILSVRFELIYTLGNQQNLEFSPDRWSIIQDVLGILSEQAREKPQGLEVIERSARAFPRIRILQEAAGENLLINTARLICRDGMSSLATWTFSEKERNTVFEYLTDPHMPSHRAAILESRVFESRFTKMTLLLLRGLFAAGVLEYVFAKKRWRVNYGLDLSSRSLTTPRIIARSEFSHPDTAIALTCLSYYYGGLSDEQIHDSFEELLLSDHPQEDYVQWIQYCKNLPESFTQLTGVNLKDKVQCSSKLFPALRWSKALIDYYLERLVFPKELKEFSSKLSSSGWEIAREKKHPTTGFSGTNDSKYMLPTPIKQCELAEQLSTNAEVLNCLLQPENSFDTEYTLKLETLDAKALLDIAINMVPSICVLLDVGAQLLEDNEKIATDWLGLVSADDAQAVIFFHDNDLFVLNRDGMKEPLLVSPFAKQIDRCLVYLDEAHIRGTDLKLPADYRAIVTLGPDLNKDRLAQACKRLRRLGSGQSVVFCGPLEVQLKILECSGKNDARLIEVEDVLFWTIHNSWEFTKKGMPLWATQGMRHYRRRAACDLSGAIPRIPIGVLEPEALTLDERYGLDRTSIDEGIVCRNRLKVDSDLTRAELASIRSKCREFGLNTFGDSDLHEEQERELHSENEREQQIEPPPPTRPYKHNLHASIRQLILTGELKSEEGFEQAFNVFRLTRAREGLDVNDWPGNLLMSQDFATTVQITNEGNTDSFLRPVHWILSFKGPNREPRYMILSPFEVQELLPQMRGQNRVRLHVYSPRLSLSNRSLEDLSFCAVPPVPDDWSVPTISTTLNLFAGQLYLRDPEEYRTLCRFLGVRSQHSRQGVDINTNGFISIETRHLQDDETAAICRFTSNPIDFLRLVTTFRRLGQTFASSHMGKLLSGRLVRDMDFEVAARAEEVDDPMDVDEIKSEEGLFVD</sequence>
<organism evidence="9 10">
    <name type="scientific">Mollisia scopiformis</name>
    <name type="common">Conifer needle endophyte fungus</name>
    <name type="synonym">Phialocephala scopiformis</name>
    <dbReference type="NCBI Taxonomy" id="149040"/>
    <lineage>
        <taxon>Eukaryota</taxon>
        <taxon>Fungi</taxon>
        <taxon>Dikarya</taxon>
        <taxon>Ascomycota</taxon>
        <taxon>Pezizomycotina</taxon>
        <taxon>Leotiomycetes</taxon>
        <taxon>Helotiales</taxon>
        <taxon>Mollisiaceae</taxon>
        <taxon>Mollisia</taxon>
    </lineage>
</organism>
<dbReference type="STRING" id="149040.A0A194XJ18"/>
<evidence type="ECO:0000259" key="8">
    <source>
        <dbReference type="Pfam" id="PF12340"/>
    </source>
</evidence>
<comment type="catalytic activity">
    <reaction evidence="1">
        <text>Thiol-dependent hydrolysis of ester, thioester, amide, peptide and isopeptide bonds formed by the C-terminal Gly of ubiquitin (a 76-residue protein attached to proteins as an intracellular targeting signal).</text>
        <dbReference type="EC" id="3.4.19.12"/>
    </reaction>
</comment>
<dbReference type="RefSeq" id="XP_018074508.1">
    <property type="nucleotide sequence ID" value="XM_018216777.1"/>
</dbReference>
<dbReference type="Pfam" id="PF12340">
    <property type="entry name" value="DUF3638"/>
    <property type="match status" value="1"/>
</dbReference>
<dbReference type="EMBL" id="KQ947410">
    <property type="protein sequence ID" value="KUJ20153.1"/>
    <property type="molecule type" value="Genomic_DNA"/>
</dbReference>
<dbReference type="PANTHER" id="PTHR13367:SF34">
    <property type="match status" value="1"/>
</dbReference>
<evidence type="ECO:0000256" key="6">
    <source>
        <dbReference type="ARBA" id="ARBA00022807"/>
    </source>
</evidence>
<keyword evidence="4" id="KW-0833">Ubl conjugation pathway</keyword>
<reference evidence="9 10" key="1">
    <citation type="submission" date="2015-10" db="EMBL/GenBank/DDBJ databases">
        <title>Full genome of DAOMC 229536 Phialocephala scopiformis, a fungal endophyte of spruce producing the potent anti-insectan compound rugulosin.</title>
        <authorList>
            <consortium name="DOE Joint Genome Institute"/>
            <person name="Walker A.K."/>
            <person name="Frasz S.L."/>
            <person name="Seifert K.A."/>
            <person name="Miller J.D."/>
            <person name="Mondo S.J."/>
            <person name="Labutti K."/>
            <person name="Lipzen A."/>
            <person name="Dockter R."/>
            <person name="Kennedy M."/>
            <person name="Grigoriev I.V."/>
            <person name="Spatafora J.W."/>
        </authorList>
    </citation>
    <scope>NUCLEOTIDE SEQUENCE [LARGE SCALE GENOMIC DNA]</scope>
    <source>
        <strain evidence="9 10">CBS 120377</strain>
    </source>
</reference>
<evidence type="ECO:0000313" key="10">
    <source>
        <dbReference type="Proteomes" id="UP000070700"/>
    </source>
</evidence>
<dbReference type="PANTHER" id="PTHR13367">
    <property type="entry name" value="UBIQUITIN THIOESTERASE"/>
    <property type="match status" value="1"/>
</dbReference>
<protein>
    <recommendedName>
        <fullName evidence="2">ubiquitinyl hydrolase 1</fullName>
        <ecNumber evidence="2">3.4.19.12</ecNumber>
    </recommendedName>
</protein>
<dbReference type="EC" id="3.4.19.12" evidence="2"/>
<evidence type="ECO:0000256" key="4">
    <source>
        <dbReference type="ARBA" id="ARBA00022786"/>
    </source>
</evidence>
<accession>A0A194XJ18</accession>
<evidence type="ECO:0000256" key="7">
    <source>
        <dbReference type="SAM" id="MobiDB-lite"/>
    </source>
</evidence>
<dbReference type="InterPro" id="IPR051346">
    <property type="entry name" value="OTU_Deubiquitinase"/>
</dbReference>
<evidence type="ECO:0000256" key="3">
    <source>
        <dbReference type="ARBA" id="ARBA00022670"/>
    </source>
</evidence>
<proteinExistence type="predicted"/>
<dbReference type="GO" id="GO:0006508">
    <property type="term" value="P:proteolysis"/>
    <property type="evidence" value="ECO:0007669"/>
    <property type="project" value="UniProtKB-KW"/>
</dbReference>
<evidence type="ECO:0000313" key="9">
    <source>
        <dbReference type="EMBL" id="KUJ20153.1"/>
    </source>
</evidence>
<keyword evidence="5" id="KW-0378">Hydrolase</keyword>
<keyword evidence="3" id="KW-0645">Protease</keyword>
<keyword evidence="10" id="KW-1185">Reference proteome</keyword>
<gene>
    <name evidence="9" type="ORF">LY89DRAFT_695683</name>
</gene>
<dbReference type="InterPro" id="IPR022099">
    <property type="entry name" value="DUF3638"/>
</dbReference>
<feature type="compositionally biased region" description="Basic and acidic residues" evidence="7">
    <location>
        <begin position="682"/>
        <end position="698"/>
    </location>
</feature>
<feature type="region of interest" description="Disordered" evidence="7">
    <location>
        <begin position="682"/>
        <end position="710"/>
    </location>
</feature>
<evidence type="ECO:0000256" key="5">
    <source>
        <dbReference type="ARBA" id="ARBA00022801"/>
    </source>
</evidence>
<dbReference type="KEGG" id="psco:LY89DRAFT_695683"/>
<dbReference type="InParanoid" id="A0A194XJ18"/>
<dbReference type="OrthoDB" id="3549376at2759"/>
<dbReference type="AlphaFoldDB" id="A0A194XJ18"/>
<keyword evidence="6" id="KW-0788">Thiol protease</keyword>
<dbReference type="GeneID" id="28826503"/>
<dbReference type="Proteomes" id="UP000070700">
    <property type="component" value="Unassembled WGS sequence"/>
</dbReference>
<dbReference type="GO" id="GO:0004843">
    <property type="term" value="F:cysteine-type deubiquitinase activity"/>
    <property type="evidence" value="ECO:0007669"/>
    <property type="project" value="UniProtKB-EC"/>
</dbReference>
<feature type="domain" description="DUF3638" evidence="8">
    <location>
        <begin position="1"/>
        <end position="106"/>
    </location>
</feature>
<evidence type="ECO:0000256" key="2">
    <source>
        <dbReference type="ARBA" id="ARBA00012759"/>
    </source>
</evidence>
<name>A0A194XJ18_MOLSC</name>
<evidence type="ECO:0000256" key="1">
    <source>
        <dbReference type="ARBA" id="ARBA00000707"/>
    </source>
</evidence>